<dbReference type="EMBL" id="JAFIQS010000002">
    <property type="protein sequence ID" value="KAG5172715.1"/>
    <property type="molecule type" value="Genomic_DNA"/>
</dbReference>
<sequence>MTINSIQALSEDIARLRELKERVQHVRQLPPMLVKSTAKGTTADAFARMRALSEHLASEATQRALVRARDSLAEDPSDVRGEGRPQRRTRTHGRSPEGYVADEEERGAPLPHSTEPGVTGPDVADGHPRCDDGVHGDWNAGAGGGGDDSCIRVAGDERWTGPVAVRGVSGAVAAAKQDAGRRAAAADGRRGGGGVRECIRQPVHVLRAGRGNGGRSARGGAAVDGAELAGRAY</sequence>
<name>A0A8H8CPC0_PSICU</name>
<reference evidence="2" key="1">
    <citation type="submission" date="2021-02" db="EMBL/GenBank/DDBJ databases">
        <title>Psilocybe cubensis genome.</title>
        <authorList>
            <person name="Mckernan K.J."/>
            <person name="Crawford S."/>
            <person name="Trippe A."/>
            <person name="Kane L.T."/>
            <person name="Mclaughlin S."/>
        </authorList>
    </citation>
    <scope>NUCLEOTIDE SEQUENCE [LARGE SCALE GENOMIC DNA]</scope>
    <source>
        <strain evidence="2">MGC-MH-2018</strain>
    </source>
</reference>
<accession>A0A8H8CPC0</accession>
<organism evidence="2">
    <name type="scientific">Psilocybe cubensis</name>
    <name type="common">Psychedelic mushroom</name>
    <name type="synonym">Stropharia cubensis</name>
    <dbReference type="NCBI Taxonomy" id="181762"/>
    <lineage>
        <taxon>Eukaryota</taxon>
        <taxon>Fungi</taxon>
        <taxon>Dikarya</taxon>
        <taxon>Basidiomycota</taxon>
        <taxon>Agaricomycotina</taxon>
        <taxon>Agaricomycetes</taxon>
        <taxon>Agaricomycetidae</taxon>
        <taxon>Agaricales</taxon>
        <taxon>Agaricineae</taxon>
        <taxon>Strophariaceae</taxon>
        <taxon>Psilocybe</taxon>
    </lineage>
</organism>
<dbReference type="AlphaFoldDB" id="A0A8H8CPC0"/>
<protein>
    <submittedName>
        <fullName evidence="2">Uncharacterized protein</fullName>
    </submittedName>
</protein>
<gene>
    <name evidence="2" type="ORF">JR316_002218</name>
</gene>
<evidence type="ECO:0000313" key="2">
    <source>
        <dbReference type="EMBL" id="KAG5172715.1"/>
    </source>
</evidence>
<comment type="caution">
    <text evidence="2">The sequence shown here is derived from an EMBL/GenBank/DDBJ whole genome shotgun (WGS) entry which is preliminary data.</text>
</comment>
<proteinExistence type="predicted"/>
<feature type="region of interest" description="Disordered" evidence="1">
    <location>
        <begin position="69"/>
        <end position="128"/>
    </location>
</feature>
<feature type="compositionally biased region" description="Basic and acidic residues" evidence="1">
    <location>
        <begin position="69"/>
        <end position="85"/>
    </location>
</feature>
<evidence type="ECO:0000256" key="1">
    <source>
        <dbReference type="SAM" id="MobiDB-lite"/>
    </source>
</evidence>